<keyword evidence="2" id="KW-1185">Reference proteome</keyword>
<reference evidence="1" key="1">
    <citation type="journal article" date="2020" name="Stud. Mycol.">
        <title>101 Dothideomycetes genomes: a test case for predicting lifestyles and emergence of pathogens.</title>
        <authorList>
            <person name="Haridas S."/>
            <person name="Albert R."/>
            <person name="Binder M."/>
            <person name="Bloem J."/>
            <person name="Labutti K."/>
            <person name="Salamov A."/>
            <person name="Andreopoulos B."/>
            <person name="Baker S."/>
            <person name="Barry K."/>
            <person name="Bills G."/>
            <person name="Bluhm B."/>
            <person name="Cannon C."/>
            <person name="Castanera R."/>
            <person name="Culley D."/>
            <person name="Daum C."/>
            <person name="Ezra D."/>
            <person name="Gonzalez J."/>
            <person name="Henrissat B."/>
            <person name="Kuo A."/>
            <person name="Liang C."/>
            <person name="Lipzen A."/>
            <person name="Lutzoni F."/>
            <person name="Magnuson J."/>
            <person name="Mondo S."/>
            <person name="Nolan M."/>
            <person name="Ohm R."/>
            <person name="Pangilinan J."/>
            <person name="Park H.-J."/>
            <person name="Ramirez L."/>
            <person name="Alfaro M."/>
            <person name="Sun H."/>
            <person name="Tritt A."/>
            <person name="Yoshinaga Y."/>
            <person name="Zwiers L.-H."/>
            <person name="Turgeon B."/>
            <person name="Goodwin S."/>
            <person name="Spatafora J."/>
            <person name="Crous P."/>
            <person name="Grigoriev I."/>
        </authorList>
    </citation>
    <scope>NUCLEOTIDE SEQUENCE</scope>
    <source>
        <strain evidence="1">CBS 122681</strain>
    </source>
</reference>
<accession>A0A6A6TTR5</accession>
<protein>
    <submittedName>
        <fullName evidence="1">Uncharacterized protein</fullName>
    </submittedName>
</protein>
<sequence>MTPGSMPPDFTLEGILDVYRLVFNAAIDAVPARDIDSITVRVDHLGWGTADSTMASAPVTTIAIHDRDTSSVDVAIPEGLDPLFPRAYRKWNHCERACWMVKDSLVRLLEPAGFRVEWAIVKPVPDWFLFYPDDRFSFPAHSVLLISRDDSCKVLDLTIEQYGHSEDEFLQEDYSYVNHTMPFSDRELVHVLTRAEEAEVIDQAGLESNDFRDNKYYAYWRDAKSIAEGLFENLDWSSLEHMDQTERASLVEGLVIPRFQELTSGDECYFYDMENVRSVKEDTGGLVSFDPFPHLVGEPECRDTSRSSTTKLTLNTRHFISQQDLRVILRLVARVWKLVTRAAPDKFNLSPNQLIRLKKQEATHRWGQLPSTDEREACRRIGSQPQASEATRFYQGCRKRKDQVSVYDYKVPEKQRKIRNFACNKKVRWKVRLTKAARYSGYTKLFIHTALANWNMCDRSLQTLLPLLRKIITDIDPSAVVEWLIVRIAPKFILVLEDDSIEDVIHSVIRITAGGRTVMFDPAGAQFGNRHTHHPIKWSDYKRNWIMRNRSWDGPKYTTDTAECEREASAYATREAYWTYIPLELVNEYRKFATLSPGKWWLDLQKRQEFLGSIDVAIRNAKAWY</sequence>
<proteinExistence type="predicted"/>
<name>A0A6A6TTR5_9PLEO</name>
<dbReference type="Proteomes" id="UP000799324">
    <property type="component" value="Unassembled WGS sequence"/>
</dbReference>
<dbReference type="EMBL" id="MU004289">
    <property type="protein sequence ID" value="KAF2662567.1"/>
    <property type="molecule type" value="Genomic_DNA"/>
</dbReference>
<organism evidence="1 2">
    <name type="scientific">Lophiostoma macrostomum CBS 122681</name>
    <dbReference type="NCBI Taxonomy" id="1314788"/>
    <lineage>
        <taxon>Eukaryota</taxon>
        <taxon>Fungi</taxon>
        <taxon>Dikarya</taxon>
        <taxon>Ascomycota</taxon>
        <taxon>Pezizomycotina</taxon>
        <taxon>Dothideomycetes</taxon>
        <taxon>Pleosporomycetidae</taxon>
        <taxon>Pleosporales</taxon>
        <taxon>Lophiostomataceae</taxon>
        <taxon>Lophiostoma</taxon>
    </lineage>
</organism>
<evidence type="ECO:0000313" key="1">
    <source>
        <dbReference type="EMBL" id="KAF2662567.1"/>
    </source>
</evidence>
<gene>
    <name evidence="1" type="ORF">K491DRAFT_673077</name>
</gene>
<dbReference type="AlphaFoldDB" id="A0A6A6TTR5"/>
<evidence type="ECO:0000313" key="2">
    <source>
        <dbReference type="Proteomes" id="UP000799324"/>
    </source>
</evidence>
<dbReference type="OrthoDB" id="3789784at2759"/>